<evidence type="ECO:0000256" key="1">
    <source>
        <dbReference type="SAM" id="MobiDB-lite"/>
    </source>
</evidence>
<feature type="compositionally biased region" description="Polar residues" evidence="1">
    <location>
        <begin position="1"/>
        <end position="15"/>
    </location>
</feature>
<protein>
    <recommendedName>
        <fullName evidence="4">Transposase</fullName>
    </recommendedName>
</protein>
<name>A0A917PA53_9ACTN</name>
<evidence type="ECO:0000313" key="3">
    <source>
        <dbReference type="Proteomes" id="UP000657574"/>
    </source>
</evidence>
<comment type="caution">
    <text evidence="2">The sequence shown here is derived from an EMBL/GenBank/DDBJ whole genome shotgun (WGS) entry which is preliminary data.</text>
</comment>
<reference evidence="2" key="1">
    <citation type="journal article" date="2014" name="Int. J. Syst. Evol. Microbiol.">
        <title>Complete genome sequence of Corynebacterium casei LMG S-19264T (=DSM 44701T), isolated from a smear-ripened cheese.</title>
        <authorList>
            <consortium name="US DOE Joint Genome Institute (JGI-PGF)"/>
            <person name="Walter F."/>
            <person name="Albersmeier A."/>
            <person name="Kalinowski J."/>
            <person name="Ruckert C."/>
        </authorList>
    </citation>
    <scope>NUCLEOTIDE SEQUENCE</scope>
    <source>
        <strain evidence="2">JCM 3086</strain>
    </source>
</reference>
<reference evidence="2" key="2">
    <citation type="submission" date="2020-09" db="EMBL/GenBank/DDBJ databases">
        <authorList>
            <person name="Sun Q."/>
            <person name="Ohkuma M."/>
        </authorList>
    </citation>
    <scope>NUCLEOTIDE SEQUENCE</scope>
    <source>
        <strain evidence="2">JCM 3086</strain>
    </source>
</reference>
<accession>A0A917PA53</accession>
<dbReference type="AlphaFoldDB" id="A0A917PA53"/>
<dbReference type="EMBL" id="BMQA01000104">
    <property type="protein sequence ID" value="GGJ68354.1"/>
    <property type="molecule type" value="Genomic_DNA"/>
</dbReference>
<keyword evidence="3" id="KW-1185">Reference proteome</keyword>
<evidence type="ECO:0000313" key="2">
    <source>
        <dbReference type="EMBL" id="GGJ68354.1"/>
    </source>
</evidence>
<organism evidence="2 3">
    <name type="scientific">Streptomyces brasiliensis</name>
    <dbReference type="NCBI Taxonomy" id="1954"/>
    <lineage>
        <taxon>Bacteria</taxon>
        <taxon>Bacillati</taxon>
        <taxon>Actinomycetota</taxon>
        <taxon>Actinomycetes</taxon>
        <taxon>Kitasatosporales</taxon>
        <taxon>Streptomycetaceae</taxon>
        <taxon>Streptomyces</taxon>
    </lineage>
</organism>
<feature type="region of interest" description="Disordered" evidence="1">
    <location>
        <begin position="1"/>
        <end position="37"/>
    </location>
</feature>
<sequence length="139" mass="14854">MTAPQQETLPQTKTSVLGRRTDIEMPSGNTSSLKHSSAWPVGTAKCWGPGILSYTAASPLGVPCGDLPWPAVPPAVVEKLAGRCLRPVDRGTDTITQLIPLLDAIPRIRGPCGRPRHRPMSLFAHLGYDHRVGGCARSP</sequence>
<dbReference type="Proteomes" id="UP000657574">
    <property type="component" value="Unassembled WGS sequence"/>
</dbReference>
<proteinExistence type="predicted"/>
<evidence type="ECO:0008006" key="4">
    <source>
        <dbReference type="Google" id="ProtNLM"/>
    </source>
</evidence>
<gene>
    <name evidence="2" type="ORF">GCM10010121_093890</name>
</gene>